<dbReference type="Pfam" id="PF02203">
    <property type="entry name" value="TarH"/>
    <property type="match status" value="1"/>
</dbReference>
<evidence type="ECO:0000256" key="6">
    <source>
        <dbReference type="ARBA" id="ARBA00022692"/>
    </source>
</evidence>
<dbReference type="Pfam" id="PF00015">
    <property type="entry name" value="MCPsignal"/>
    <property type="match status" value="1"/>
</dbReference>
<dbReference type="SUPFAM" id="SSF58104">
    <property type="entry name" value="Methyl-accepting chemotaxis protein (MCP) signaling domain"/>
    <property type="match status" value="1"/>
</dbReference>
<dbReference type="Pfam" id="PF08447">
    <property type="entry name" value="PAS_3"/>
    <property type="match status" value="1"/>
</dbReference>
<dbReference type="GO" id="GO:0004888">
    <property type="term" value="F:transmembrane signaling receptor activity"/>
    <property type="evidence" value="ECO:0007669"/>
    <property type="project" value="InterPro"/>
</dbReference>
<dbReference type="InterPro" id="IPR000014">
    <property type="entry name" value="PAS"/>
</dbReference>
<keyword evidence="4" id="KW-0145">Chemotaxis</keyword>
<feature type="domain" description="Methyl-accepting transducer" evidence="14">
    <location>
        <begin position="425"/>
        <end position="654"/>
    </location>
</feature>
<evidence type="ECO:0000256" key="10">
    <source>
        <dbReference type="ARBA" id="ARBA00029447"/>
    </source>
</evidence>
<evidence type="ECO:0000256" key="2">
    <source>
        <dbReference type="ARBA" id="ARBA00022475"/>
    </source>
</evidence>
<dbReference type="CDD" id="cd06225">
    <property type="entry name" value="HAMP"/>
    <property type="match status" value="1"/>
</dbReference>
<keyword evidence="8 13" id="KW-0472">Membrane</keyword>
<dbReference type="CDD" id="cd00130">
    <property type="entry name" value="PAS"/>
    <property type="match status" value="1"/>
</dbReference>
<sequence>MRNNQPVTQREVELKEDDFLISRTDTKGRITYANPAFIKISGFSQEELLGSPHNLVRHPDMPVEAFANMWETLKAGESWAGLVKNRRKDGDHYWVHASVTPIIEDGELVGYASLRVKAEREAIEEAERSYALIREGRGKHLTLDRGRLRRRGVLSRLRQINLRSMRSRLTTMVGVSALLLVASGGLGLFSLNVAGERLNEINQDGLEDVARLQRIEQLMTQGRDRLDGPVSNPMSADVASLKVTIGELVTKLEGAWGDFVGDSANLSATEQTFADGLDVYIDEGLNAAVETLDSGDFYKAYVAFNEVLRPKGDELSNTINDLVADKQAHAASIAELAEADQQQMIFILGALLAVGLLLLGLLGMLTIRALVKPLRESMQFTQQIAAGNLAANMPAHRDDEAGRLIVALNTMRKSLGTIIDDVNGSVTVVEPAARDIAQGNEDLSSRTEQQAASLQQTASSMEEMTATVRQNADNARQASTLAVENATQVGNAGELMNQVVETMERITASSRKMTEIIDVIDSIAFQTNILALNASVEAARAGEHGRGFAVVAEEVRSLAGRSSSASKEIRGLISGSAKEIDSGAGLVKSAEEAIGEVVSAATRVNDIMSEITAASEEQSSGITQINQAIAQMDEVTQQNATRVQSSARAASQLEHQTLILSTAIAAFRLHGVGAETVQRLPNKVSEMPALGQSSGRGERSSSSSSQQPSRSSNQALKQNRQLANANDDWEAF</sequence>
<dbReference type="SMART" id="SM00091">
    <property type="entry name" value="PAS"/>
    <property type="match status" value="1"/>
</dbReference>
<dbReference type="Pfam" id="PF00672">
    <property type="entry name" value="HAMP"/>
    <property type="match status" value="1"/>
</dbReference>
<evidence type="ECO:0000256" key="11">
    <source>
        <dbReference type="PROSITE-ProRule" id="PRU00284"/>
    </source>
</evidence>
<dbReference type="PROSITE" id="PS50111">
    <property type="entry name" value="CHEMOTAXIS_TRANSDUC_2"/>
    <property type="match status" value="1"/>
</dbReference>
<comment type="similarity">
    <text evidence="10">Belongs to the methyl-accepting chemotaxis (MCP) protein family.</text>
</comment>
<evidence type="ECO:0000256" key="3">
    <source>
        <dbReference type="ARBA" id="ARBA00022481"/>
    </source>
</evidence>
<evidence type="ECO:0000259" key="14">
    <source>
        <dbReference type="PROSITE" id="PS50111"/>
    </source>
</evidence>
<dbReference type="FunFam" id="1.10.287.950:FF:000001">
    <property type="entry name" value="Methyl-accepting chemotaxis sensory transducer"/>
    <property type="match status" value="1"/>
</dbReference>
<name>A0A328Y158_9GAMM</name>
<feature type="transmembrane region" description="Helical" evidence="13">
    <location>
        <begin position="169"/>
        <end position="191"/>
    </location>
</feature>
<protein>
    <submittedName>
        <fullName evidence="17">Methyl-accepting chemotaxis sensory transducer with TarH sensor /methyl-accepting chemotaxis sensory transducer with Pas/Pac sensor</fullName>
    </submittedName>
</protein>
<dbReference type="PROSITE" id="PS50885">
    <property type="entry name" value="HAMP"/>
    <property type="match status" value="1"/>
</dbReference>
<dbReference type="CDD" id="cd11386">
    <property type="entry name" value="MCP_signal"/>
    <property type="match status" value="1"/>
</dbReference>
<dbReference type="Gene3D" id="3.30.450.20">
    <property type="entry name" value="PAS domain"/>
    <property type="match status" value="1"/>
</dbReference>
<dbReference type="AlphaFoldDB" id="A0A328Y158"/>
<keyword evidence="9 11" id="KW-0807">Transducer</keyword>
<dbReference type="GO" id="GO:0007165">
    <property type="term" value="P:signal transduction"/>
    <property type="evidence" value="ECO:0007669"/>
    <property type="project" value="UniProtKB-KW"/>
</dbReference>
<dbReference type="PANTHER" id="PTHR43531:SF14">
    <property type="entry name" value="METHYL-ACCEPTING CHEMOTAXIS PROTEIN I-RELATED"/>
    <property type="match status" value="1"/>
</dbReference>
<dbReference type="OrthoDB" id="2489132at2"/>
<dbReference type="InterPro" id="IPR003122">
    <property type="entry name" value="Tar_rcpt_lig-bd"/>
</dbReference>
<dbReference type="GO" id="GO:0006935">
    <property type="term" value="P:chemotaxis"/>
    <property type="evidence" value="ECO:0007669"/>
    <property type="project" value="UniProtKB-KW"/>
</dbReference>
<keyword evidence="7 13" id="KW-1133">Transmembrane helix</keyword>
<evidence type="ECO:0000259" key="16">
    <source>
        <dbReference type="PROSITE" id="PS50885"/>
    </source>
</evidence>
<keyword evidence="6 13" id="KW-0812">Transmembrane</keyword>
<evidence type="ECO:0000313" key="18">
    <source>
        <dbReference type="Proteomes" id="UP000249700"/>
    </source>
</evidence>
<dbReference type="NCBIfam" id="TIGR00229">
    <property type="entry name" value="sensory_box"/>
    <property type="match status" value="1"/>
</dbReference>
<evidence type="ECO:0000256" key="4">
    <source>
        <dbReference type="ARBA" id="ARBA00022500"/>
    </source>
</evidence>
<feature type="compositionally biased region" description="Low complexity" evidence="12">
    <location>
        <begin position="691"/>
        <end position="712"/>
    </location>
</feature>
<comment type="caution">
    <text evidence="17">The sequence shown here is derived from an EMBL/GenBank/DDBJ whole genome shotgun (WGS) entry which is preliminary data.</text>
</comment>
<dbReference type="SMART" id="SM00304">
    <property type="entry name" value="HAMP"/>
    <property type="match status" value="1"/>
</dbReference>
<proteinExistence type="inferred from homology"/>
<feature type="domain" description="HAMP" evidence="16">
    <location>
        <begin position="368"/>
        <end position="420"/>
    </location>
</feature>
<dbReference type="SUPFAM" id="SSF55785">
    <property type="entry name" value="PYP-like sensor domain (PAS domain)"/>
    <property type="match status" value="1"/>
</dbReference>
<evidence type="ECO:0000256" key="9">
    <source>
        <dbReference type="ARBA" id="ARBA00023224"/>
    </source>
</evidence>
<dbReference type="SMART" id="SM00283">
    <property type="entry name" value="MA"/>
    <property type="match status" value="1"/>
</dbReference>
<keyword evidence="3" id="KW-0488">Methylation</keyword>
<feature type="region of interest" description="Disordered" evidence="12">
    <location>
        <begin position="683"/>
        <end position="732"/>
    </location>
</feature>
<organism evidence="17 18">
    <name type="scientific">Onishia taeanensis</name>
    <dbReference type="NCBI Taxonomy" id="284577"/>
    <lineage>
        <taxon>Bacteria</taxon>
        <taxon>Pseudomonadati</taxon>
        <taxon>Pseudomonadota</taxon>
        <taxon>Gammaproteobacteria</taxon>
        <taxon>Oceanospirillales</taxon>
        <taxon>Halomonadaceae</taxon>
        <taxon>Onishia</taxon>
    </lineage>
</organism>
<evidence type="ECO:0000313" key="17">
    <source>
        <dbReference type="EMBL" id="RAR64574.1"/>
    </source>
</evidence>
<dbReference type="InterPro" id="IPR003660">
    <property type="entry name" value="HAMP_dom"/>
</dbReference>
<dbReference type="InterPro" id="IPR004090">
    <property type="entry name" value="Chemotax_Me-accpt_rcpt"/>
</dbReference>
<evidence type="ECO:0000256" key="5">
    <source>
        <dbReference type="ARBA" id="ARBA00022519"/>
    </source>
</evidence>
<dbReference type="PANTHER" id="PTHR43531">
    <property type="entry name" value="PROTEIN ICFG"/>
    <property type="match status" value="1"/>
</dbReference>
<comment type="subcellular location">
    <subcellularLocation>
        <location evidence="1">Cell inner membrane</location>
        <topology evidence="1">Multi-pass membrane protein</topology>
    </subcellularLocation>
</comment>
<dbReference type="InterPro" id="IPR004089">
    <property type="entry name" value="MCPsignal_dom"/>
</dbReference>
<feature type="region of interest" description="Disordered" evidence="12">
    <location>
        <begin position="439"/>
        <end position="464"/>
    </location>
</feature>
<evidence type="ECO:0000256" key="1">
    <source>
        <dbReference type="ARBA" id="ARBA00004429"/>
    </source>
</evidence>
<feature type="compositionally biased region" description="Polar residues" evidence="12">
    <location>
        <begin position="713"/>
        <end position="724"/>
    </location>
</feature>
<dbReference type="PROSITE" id="PS50112">
    <property type="entry name" value="PAS"/>
    <property type="match status" value="1"/>
</dbReference>
<evidence type="ECO:0000259" key="15">
    <source>
        <dbReference type="PROSITE" id="PS50112"/>
    </source>
</evidence>
<feature type="transmembrane region" description="Helical" evidence="13">
    <location>
        <begin position="344"/>
        <end position="371"/>
    </location>
</feature>
<dbReference type="RefSeq" id="WP_112053424.1">
    <property type="nucleotide sequence ID" value="NZ_QLSX01000001.1"/>
</dbReference>
<dbReference type="InterPro" id="IPR035965">
    <property type="entry name" value="PAS-like_dom_sf"/>
</dbReference>
<dbReference type="Proteomes" id="UP000249700">
    <property type="component" value="Unassembled WGS sequence"/>
</dbReference>
<dbReference type="Gene3D" id="1.10.287.950">
    <property type="entry name" value="Methyl-accepting chemotaxis protein"/>
    <property type="match status" value="1"/>
</dbReference>
<evidence type="ECO:0000256" key="7">
    <source>
        <dbReference type="ARBA" id="ARBA00022989"/>
    </source>
</evidence>
<dbReference type="PRINTS" id="PR00260">
    <property type="entry name" value="CHEMTRNSDUCR"/>
</dbReference>
<dbReference type="GO" id="GO:0005886">
    <property type="term" value="C:plasma membrane"/>
    <property type="evidence" value="ECO:0007669"/>
    <property type="project" value="UniProtKB-SubCell"/>
</dbReference>
<dbReference type="InterPro" id="IPR051310">
    <property type="entry name" value="MCP_chemotaxis"/>
</dbReference>
<feature type="domain" description="PAS" evidence="15">
    <location>
        <begin position="25"/>
        <end position="60"/>
    </location>
</feature>
<evidence type="ECO:0000256" key="12">
    <source>
        <dbReference type="SAM" id="MobiDB-lite"/>
    </source>
</evidence>
<accession>A0A328Y158</accession>
<keyword evidence="5" id="KW-0997">Cell inner membrane</keyword>
<feature type="compositionally biased region" description="Low complexity" evidence="12">
    <location>
        <begin position="449"/>
        <end position="460"/>
    </location>
</feature>
<evidence type="ECO:0000256" key="13">
    <source>
        <dbReference type="SAM" id="Phobius"/>
    </source>
</evidence>
<dbReference type="EMBL" id="QLSX01000001">
    <property type="protein sequence ID" value="RAR64574.1"/>
    <property type="molecule type" value="Genomic_DNA"/>
</dbReference>
<dbReference type="InterPro" id="IPR013655">
    <property type="entry name" value="PAS_fold_3"/>
</dbReference>
<reference evidence="17 18" key="1">
    <citation type="submission" date="2018-06" db="EMBL/GenBank/DDBJ databases">
        <title>Comparative analysis of microorganisms from saline springs in Andes Mountain Range, Colombia.</title>
        <authorList>
            <person name="Rubin E."/>
        </authorList>
    </citation>
    <scope>NUCLEOTIDE SEQUENCE [LARGE SCALE GENOMIC DNA]</scope>
    <source>
        <strain evidence="17 18">USBA-857</strain>
    </source>
</reference>
<keyword evidence="2" id="KW-1003">Cell membrane</keyword>
<evidence type="ECO:0000256" key="8">
    <source>
        <dbReference type="ARBA" id="ARBA00023136"/>
    </source>
</evidence>
<gene>
    <name evidence="17" type="ORF">BCL93_101396</name>
</gene>